<comment type="caution">
    <text evidence="2">The sequence shown here is derived from an EMBL/GenBank/DDBJ whole genome shotgun (WGS) entry which is preliminary data.</text>
</comment>
<protein>
    <recommendedName>
        <fullName evidence="1">HNH nuclease domain-containing protein</fullName>
    </recommendedName>
</protein>
<dbReference type="SUPFAM" id="SSF54060">
    <property type="entry name" value="His-Me finger endonucleases"/>
    <property type="match status" value="1"/>
</dbReference>
<feature type="domain" description="HNH nuclease" evidence="1">
    <location>
        <begin position="52"/>
        <end position="95"/>
    </location>
</feature>
<accession>A0A0F9FJY7</accession>
<reference evidence="2" key="1">
    <citation type="journal article" date="2015" name="Nature">
        <title>Complex archaea that bridge the gap between prokaryotes and eukaryotes.</title>
        <authorList>
            <person name="Spang A."/>
            <person name="Saw J.H."/>
            <person name="Jorgensen S.L."/>
            <person name="Zaremba-Niedzwiedzka K."/>
            <person name="Martijn J."/>
            <person name="Lind A.E."/>
            <person name="van Eijk R."/>
            <person name="Schleper C."/>
            <person name="Guy L."/>
            <person name="Ettema T.J."/>
        </authorList>
    </citation>
    <scope>NUCLEOTIDE SEQUENCE</scope>
</reference>
<proteinExistence type="predicted"/>
<dbReference type="AlphaFoldDB" id="A0A0F9FJY7"/>
<organism evidence="2">
    <name type="scientific">marine sediment metagenome</name>
    <dbReference type="NCBI Taxonomy" id="412755"/>
    <lineage>
        <taxon>unclassified sequences</taxon>
        <taxon>metagenomes</taxon>
        <taxon>ecological metagenomes</taxon>
    </lineage>
</organism>
<dbReference type="Pfam" id="PF13392">
    <property type="entry name" value="HNH_3"/>
    <property type="match status" value="1"/>
</dbReference>
<dbReference type="InterPro" id="IPR044925">
    <property type="entry name" value="His-Me_finger_sf"/>
</dbReference>
<dbReference type="Gene3D" id="3.90.75.10">
    <property type="entry name" value="Homing Intron 3 (I-ppo) Encoded Endonuclease, Chain A"/>
    <property type="match status" value="1"/>
</dbReference>
<gene>
    <name evidence="2" type="ORF">LCGC14_2021560</name>
</gene>
<evidence type="ECO:0000259" key="1">
    <source>
        <dbReference type="Pfam" id="PF13392"/>
    </source>
</evidence>
<dbReference type="EMBL" id="LAZR01023357">
    <property type="protein sequence ID" value="KKL78766.1"/>
    <property type="molecule type" value="Genomic_DNA"/>
</dbReference>
<dbReference type="InterPro" id="IPR003615">
    <property type="entry name" value="HNH_nuc"/>
</dbReference>
<dbReference type="InterPro" id="IPR044930">
    <property type="entry name" value="Homing_endonuclease_His-Me"/>
</dbReference>
<evidence type="ECO:0000313" key="2">
    <source>
        <dbReference type="EMBL" id="KKL78766.1"/>
    </source>
</evidence>
<dbReference type="GO" id="GO:0004519">
    <property type="term" value="F:endonuclease activity"/>
    <property type="evidence" value="ECO:0007669"/>
    <property type="project" value="InterPro"/>
</dbReference>
<name>A0A0F9FJY7_9ZZZZ</name>
<sequence>MKTKKQRGPYIKKPVSFRLWNRCIVGMNGCWVFTGYKNPKGYGRIDVNSKPVYAHRLAFELAFGPIPDGLWVLHRCDNPSCCNPEHLWLGTNNDNIRDMLRKDRSLKGVRHPQVKLTQQDVTTIRELYAVGMVTQTALSEQFGVSRRNIYCILRGKTWR</sequence>